<keyword evidence="1" id="KW-0175">Coiled coil</keyword>
<feature type="compositionally biased region" description="Acidic residues" evidence="2">
    <location>
        <begin position="403"/>
        <end position="415"/>
    </location>
</feature>
<proteinExistence type="predicted"/>
<organism evidence="5">
    <name type="scientific">Schizophyllum commune (strain H4-8 / FGSC 9210)</name>
    <name type="common">Split gill fungus</name>
    <dbReference type="NCBI Taxonomy" id="578458"/>
    <lineage>
        <taxon>Eukaryota</taxon>
        <taxon>Fungi</taxon>
        <taxon>Dikarya</taxon>
        <taxon>Basidiomycota</taxon>
        <taxon>Agaricomycotina</taxon>
        <taxon>Agaricomycetes</taxon>
        <taxon>Agaricomycetidae</taxon>
        <taxon>Agaricales</taxon>
        <taxon>Schizophyllaceae</taxon>
        <taxon>Schizophyllum</taxon>
    </lineage>
</organism>
<name>D8PXH2_SCHCM</name>
<dbReference type="GO" id="GO:0005634">
    <property type="term" value="C:nucleus"/>
    <property type="evidence" value="ECO:0007669"/>
    <property type="project" value="TreeGrafter"/>
</dbReference>
<feature type="region of interest" description="Disordered" evidence="2">
    <location>
        <begin position="397"/>
        <end position="629"/>
    </location>
</feature>
<evidence type="ECO:0000256" key="2">
    <source>
        <dbReference type="SAM" id="MobiDB-lite"/>
    </source>
</evidence>
<dbReference type="GO" id="GO:0030490">
    <property type="term" value="P:maturation of SSU-rRNA"/>
    <property type="evidence" value="ECO:0007669"/>
    <property type="project" value="TreeGrafter"/>
</dbReference>
<dbReference type="InParanoid" id="D8PXH2"/>
<dbReference type="eggNOG" id="ENOG502S6Z4">
    <property type="taxonomic scope" value="Eukaryota"/>
</dbReference>
<feature type="compositionally biased region" description="Basic and acidic residues" evidence="2">
    <location>
        <begin position="560"/>
        <end position="576"/>
    </location>
</feature>
<feature type="domain" description="Bud22" evidence="3">
    <location>
        <begin position="272"/>
        <end position="628"/>
    </location>
</feature>
<protein>
    <recommendedName>
        <fullName evidence="3">Bud22 domain-containing protein</fullName>
    </recommendedName>
</protein>
<feature type="compositionally biased region" description="Basic residues" evidence="2">
    <location>
        <begin position="533"/>
        <end position="543"/>
    </location>
</feature>
<dbReference type="VEuPathDB" id="FungiDB:SCHCODRAFT_02491774"/>
<dbReference type="GeneID" id="9585771"/>
<dbReference type="Proteomes" id="UP000007431">
    <property type="component" value="Unassembled WGS sequence"/>
</dbReference>
<dbReference type="RefSeq" id="XP_003033983.1">
    <property type="nucleotide sequence ID" value="XM_003033937.1"/>
</dbReference>
<feature type="compositionally biased region" description="Basic and acidic residues" evidence="2">
    <location>
        <begin position="584"/>
        <end position="615"/>
    </location>
</feature>
<evidence type="ECO:0000259" key="3">
    <source>
        <dbReference type="Pfam" id="PF09073"/>
    </source>
</evidence>
<dbReference type="KEGG" id="scm:SCHCO_02491774"/>
<evidence type="ECO:0000256" key="1">
    <source>
        <dbReference type="ARBA" id="ARBA00023054"/>
    </source>
</evidence>
<evidence type="ECO:0000313" key="4">
    <source>
        <dbReference type="EMBL" id="EFI99080.1"/>
    </source>
</evidence>
<dbReference type="AlphaFoldDB" id="D8PXH2"/>
<dbReference type="InterPro" id="IPR015158">
    <property type="entry name" value="Bud22_dom"/>
</dbReference>
<reference evidence="4 5" key="1">
    <citation type="journal article" date="2010" name="Nat. Biotechnol.">
        <title>Genome sequence of the model mushroom Schizophyllum commune.</title>
        <authorList>
            <person name="Ohm R.A."/>
            <person name="de Jong J.F."/>
            <person name="Lugones L.G."/>
            <person name="Aerts A."/>
            <person name="Kothe E."/>
            <person name="Stajich J.E."/>
            <person name="de Vries R.P."/>
            <person name="Record E."/>
            <person name="Levasseur A."/>
            <person name="Baker S.E."/>
            <person name="Bartholomew K.A."/>
            <person name="Coutinho P.M."/>
            <person name="Erdmann S."/>
            <person name="Fowler T.J."/>
            <person name="Gathman A.C."/>
            <person name="Lombard V."/>
            <person name="Henrissat B."/>
            <person name="Knabe N."/>
            <person name="Kuees U."/>
            <person name="Lilly W.W."/>
            <person name="Lindquist E."/>
            <person name="Lucas S."/>
            <person name="Magnuson J.K."/>
            <person name="Piumi F."/>
            <person name="Raudaskoski M."/>
            <person name="Salamov A."/>
            <person name="Schmutz J."/>
            <person name="Schwarze F.W.M.R."/>
            <person name="vanKuyk P.A."/>
            <person name="Horton J.S."/>
            <person name="Grigoriev I.V."/>
            <person name="Woesten H.A.B."/>
        </authorList>
    </citation>
    <scope>NUCLEOTIDE SEQUENCE [LARGE SCALE GENOMIC DNA]</scope>
    <source>
        <strain evidence="5">H4-8 / FGSC 9210</strain>
    </source>
</reference>
<feature type="compositionally biased region" description="Low complexity" evidence="2">
    <location>
        <begin position="487"/>
        <end position="506"/>
    </location>
</feature>
<feature type="compositionally biased region" description="Acidic residues" evidence="2">
    <location>
        <begin position="468"/>
        <end position="484"/>
    </location>
</feature>
<evidence type="ECO:0000313" key="5">
    <source>
        <dbReference type="Proteomes" id="UP000007431"/>
    </source>
</evidence>
<sequence>MYRRVSILGHVITSSRKASLCPSSVQGFSGDLDHVNFRTRCEPGEASQDIQYSLDAGILQLQGQKRPASERSVKELLDKAQCSYGYGWGPSGAFSDLALVEGYSPKTGGTDVAHDEDTTLFEIELLQDRKYYTLLLSEGAYRRNPMGVLGRRPAVTLLADGSPDSVPFIVREVRKSERKIVNDVAPGAANCGDGLTPEVYMYPVPYVGKGEVENLLPEFDWEATPGGNICVSGISMGAGNKGEVKETHGVKRKRTRPQKQEIPLEVKVAHKIHHDAKEIVKAAKKAKTFETQKLIKKLKGLRQGTAFPRPTPSSHPSQATDYHAVGTTVLQSKIKKDKVLAQHDAVTSALQQELADHLLTPAPAGTPAAKVHARLTSHKALAAEAVSAVQALHTLVQPPASENADDEASDEEEEDAAQRPAAASRPKKEKKVAAPAADSDDEEAAADGWESGTVDEDGDGWESGTVDGGDDAQDSDADDSDSDAEQAPPAKKAKASATPAAASGSSTFLPSLSVGFVRGSDDSDIEEIQDKPKKNRRGQRARRLIWEREYGKNANHKKKERDQAFEKRRQWEERQQKRAAAAAAREERERAQAQEKSRPIHPSWEAKKKLKEKEAAAMVPSQGKKLVFT</sequence>
<dbReference type="InterPro" id="IPR037393">
    <property type="entry name" value="Bud22/SRFB1"/>
</dbReference>
<keyword evidence="5" id="KW-1185">Reference proteome</keyword>
<dbReference type="GO" id="GO:0030686">
    <property type="term" value="C:90S preribosome"/>
    <property type="evidence" value="ECO:0007669"/>
    <property type="project" value="TreeGrafter"/>
</dbReference>
<gene>
    <name evidence="4" type="ORF">SCHCODRAFT_233618</name>
</gene>
<dbReference type="OrthoDB" id="3364872at2759"/>
<dbReference type="PANTHER" id="PTHR23325:SF1">
    <property type="entry name" value="SERUM RESPONSE FACTOR-BINDING PROTEIN 1"/>
    <property type="match status" value="1"/>
</dbReference>
<dbReference type="EMBL" id="GL377304">
    <property type="protein sequence ID" value="EFI99080.1"/>
    <property type="molecule type" value="Genomic_DNA"/>
</dbReference>
<accession>D8PXH2</accession>
<dbReference type="HOGENOM" id="CLU_029647_1_0_1"/>
<dbReference type="OMA" id="ALWEKKF"/>
<dbReference type="PANTHER" id="PTHR23325">
    <property type="entry name" value="SERUM RESPONSE FACTOR-BINDING"/>
    <property type="match status" value="1"/>
</dbReference>
<dbReference type="Pfam" id="PF09073">
    <property type="entry name" value="BUD22"/>
    <property type="match status" value="1"/>
</dbReference>